<dbReference type="EC" id="2.7.11.1" evidence="3"/>
<keyword evidence="3" id="KW-0418">Kinase</keyword>
<keyword evidence="4" id="KW-1185">Reference proteome</keyword>
<keyword evidence="3" id="KW-0808">Transferase</keyword>
<evidence type="ECO:0000313" key="4">
    <source>
        <dbReference type="Proteomes" id="UP000076079"/>
    </source>
</evidence>
<dbReference type="GO" id="GO:0004674">
    <property type="term" value="F:protein serine/threonine kinase activity"/>
    <property type="evidence" value="ECO:0007669"/>
    <property type="project" value="UniProtKB-EC"/>
</dbReference>
<feature type="domain" description="Sulfatase-modifying factor enzyme-like" evidence="2">
    <location>
        <begin position="74"/>
        <end position="332"/>
    </location>
</feature>
<protein>
    <submittedName>
        <fullName evidence="3">Serine/threonine-protein kinase pkn1</fullName>
        <ecNumber evidence="3">2.7.11.1</ecNumber>
    </submittedName>
</protein>
<name>A0A143PMG9_LUTPR</name>
<dbReference type="PANTHER" id="PTHR23150">
    <property type="entry name" value="SULFATASE MODIFYING FACTOR 1, 2"/>
    <property type="match status" value="1"/>
</dbReference>
<dbReference type="InterPro" id="IPR051043">
    <property type="entry name" value="Sulfatase_Mod_Factor_Kinase"/>
</dbReference>
<dbReference type="InterPro" id="IPR005532">
    <property type="entry name" value="SUMF_dom"/>
</dbReference>
<feature type="region of interest" description="Disordered" evidence="1">
    <location>
        <begin position="133"/>
        <end position="152"/>
    </location>
</feature>
<dbReference type="Proteomes" id="UP000076079">
    <property type="component" value="Chromosome"/>
</dbReference>
<gene>
    <name evidence="3" type="primary">pkn1_4</name>
    <name evidence="3" type="ORF">LuPra_02915</name>
</gene>
<sequence>MAVGAPAVSICDQAAGSPQALGRRLRISLESGSYLTVVSLLSLGAAVLAAQPAPKAVPAAAYTETIPGSKVSFDMVAVPGGTFTMGSPASEAGRDADEGPQVEVTLKPFWIGKTEVTWDEFDQFAFVGNTGARTGDGGAGDSDAVSKPSRAYGDEAKGYGKGKMPALAMTQHAAMEYCRWLSQVTGKAYRLPTEAEWEYAARAGDTTARPATLEEQAWHAGNAKETPHIVGTKKPNAFGLYDMLGNVAEWTFDLYAENRYAQWAPKATQPVALPTDKRYPHPTRGGSFIEAADKLRFANRQASHEDWSQRDPQVPQSIYWHTDADHVGFRVARALDEQANLKGFKSKVIKESADR</sequence>
<dbReference type="Gene3D" id="3.90.1580.10">
    <property type="entry name" value="paralog of FGE (formylglycine-generating enzyme)"/>
    <property type="match status" value="1"/>
</dbReference>
<dbReference type="AlphaFoldDB" id="A0A143PMG9"/>
<dbReference type="InterPro" id="IPR016187">
    <property type="entry name" value="CTDL_fold"/>
</dbReference>
<accession>A0A143PMG9</accession>
<evidence type="ECO:0000313" key="3">
    <source>
        <dbReference type="EMBL" id="AMY09691.1"/>
    </source>
</evidence>
<dbReference type="SUPFAM" id="SSF56436">
    <property type="entry name" value="C-type lectin-like"/>
    <property type="match status" value="1"/>
</dbReference>
<evidence type="ECO:0000259" key="2">
    <source>
        <dbReference type="Pfam" id="PF03781"/>
    </source>
</evidence>
<dbReference type="KEGG" id="abac:LuPra_02915"/>
<evidence type="ECO:0000256" key="1">
    <source>
        <dbReference type="SAM" id="MobiDB-lite"/>
    </source>
</evidence>
<organism evidence="3 4">
    <name type="scientific">Luteitalea pratensis</name>
    <dbReference type="NCBI Taxonomy" id="1855912"/>
    <lineage>
        <taxon>Bacteria</taxon>
        <taxon>Pseudomonadati</taxon>
        <taxon>Acidobacteriota</taxon>
        <taxon>Vicinamibacteria</taxon>
        <taxon>Vicinamibacterales</taxon>
        <taxon>Vicinamibacteraceae</taxon>
        <taxon>Luteitalea</taxon>
    </lineage>
</organism>
<dbReference type="GO" id="GO:0120147">
    <property type="term" value="F:formylglycine-generating oxidase activity"/>
    <property type="evidence" value="ECO:0007669"/>
    <property type="project" value="TreeGrafter"/>
</dbReference>
<dbReference type="InterPro" id="IPR042095">
    <property type="entry name" value="SUMF_sf"/>
</dbReference>
<dbReference type="Pfam" id="PF03781">
    <property type="entry name" value="FGE-sulfatase"/>
    <property type="match status" value="1"/>
</dbReference>
<dbReference type="PANTHER" id="PTHR23150:SF19">
    <property type="entry name" value="FORMYLGLYCINE-GENERATING ENZYME"/>
    <property type="match status" value="1"/>
</dbReference>
<dbReference type="EMBL" id="CP015136">
    <property type="protein sequence ID" value="AMY09691.1"/>
    <property type="molecule type" value="Genomic_DNA"/>
</dbReference>
<reference evidence="4" key="2">
    <citation type="submission" date="2016-04" db="EMBL/GenBank/DDBJ databases">
        <title>First Complete Genome Sequence of a Subdivision 6 Acidobacterium.</title>
        <authorList>
            <person name="Huang S."/>
            <person name="Vieira S."/>
            <person name="Bunk B."/>
            <person name="Riedel T."/>
            <person name="Sproeer C."/>
            <person name="Overmann J."/>
        </authorList>
    </citation>
    <scope>NUCLEOTIDE SEQUENCE [LARGE SCALE GENOMIC DNA]</scope>
    <source>
        <strain evidence="4">DSM 100886 HEG_-6_39</strain>
    </source>
</reference>
<dbReference type="STRING" id="1855912.LuPra_02915"/>
<proteinExistence type="predicted"/>
<reference evidence="3 4" key="1">
    <citation type="journal article" date="2016" name="Genome Announc.">
        <title>First Complete Genome Sequence of a Subdivision 6 Acidobacterium Strain.</title>
        <authorList>
            <person name="Huang S."/>
            <person name="Vieira S."/>
            <person name="Bunk B."/>
            <person name="Riedel T."/>
            <person name="Sproer C."/>
            <person name="Overmann J."/>
        </authorList>
    </citation>
    <scope>NUCLEOTIDE SEQUENCE [LARGE SCALE GENOMIC DNA]</scope>
    <source>
        <strain evidence="4">DSM 100886 HEG_-6_39</strain>
    </source>
</reference>